<dbReference type="RefSeq" id="WP_133462857.1">
    <property type="nucleotide sequence ID" value="NZ_SNWI01000001.1"/>
</dbReference>
<evidence type="ECO:0000256" key="1">
    <source>
        <dbReference type="SAM" id="MobiDB-lite"/>
    </source>
</evidence>
<feature type="region of interest" description="Disordered" evidence="1">
    <location>
        <begin position="295"/>
        <end position="320"/>
    </location>
</feature>
<accession>A0A4R6HAH4</accession>
<proteinExistence type="predicted"/>
<protein>
    <recommendedName>
        <fullName evidence="4">ParB/Sulfiredoxin domain-containing protein</fullName>
    </recommendedName>
</protein>
<sequence length="463" mass="53892">MEFKEKKIPIEKLSLWDENARFPDQYYNSDENELIQYFISKPNFKIKDLLEEIVLDFDLPHLEKVVVWDTSSKLVVVEGNRRLTGYKLLANPEIISDYDSKLHKFLEEKRTELNMSNDFQLDCLISDDKDQCYRYIDRKHSKGNNQVNWLEPERVNYSKRRGVESQNAKLKVAITSYVRNLDLPEDVKNEVLGQGYVTTFFRLVATGPAKDEYGLTTDENGQLKFEDNDFPDKLKVIIHNVLKKEDFEGNRVDSRELNKNPQISEYLKKVRPENVEKVNKEIQDNKQIDIFGNETTKLGNKTSTPKLPIQNPLSRKTPKTKENETLFGRTLVLKGGKVNDLYRAILNIYEKNQNDSTVLPIVGMSLRLITEVAARVYFDEHDPKKANKDQLYNDFLKRAKKEMSLEKESKNYLSLTTDWLDGSNNLEGMLAKYAHGNITTSRDGILKNSFIIGEVLEYYFKRN</sequence>
<dbReference type="OrthoDB" id="9769293at2"/>
<dbReference type="AlphaFoldDB" id="A0A4R6HAH4"/>
<dbReference type="Proteomes" id="UP000294848">
    <property type="component" value="Unassembled WGS sequence"/>
</dbReference>
<evidence type="ECO:0000313" key="2">
    <source>
        <dbReference type="EMBL" id="TDO04681.1"/>
    </source>
</evidence>
<dbReference type="EMBL" id="SNWI01000001">
    <property type="protein sequence ID" value="TDO04681.1"/>
    <property type="molecule type" value="Genomic_DNA"/>
</dbReference>
<reference evidence="2 3" key="1">
    <citation type="submission" date="2019-03" db="EMBL/GenBank/DDBJ databases">
        <title>Freshwater and sediment microbial communities from various areas in North America, analyzing microbe dynamics in response to fracking.</title>
        <authorList>
            <person name="Lamendella R."/>
        </authorList>
    </citation>
    <scope>NUCLEOTIDE SEQUENCE [LARGE SCALE GENOMIC DNA]</scope>
    <source>
        <strain evidence="2 3">114D</strain>
    </source>
</reference>
<comment type="caution">
    <text evidence="2">The sequence shown here is derived from an EMBL/GenBank/DDBJ whole genome shotgun (WGS) entry which is preliminary data.</text>
</comment>
<organism evidence="2 3">
    <name type="scientific">Sunxiuqinia elliptica</name>
    <dbReference type="NCBI Taxonomy" id="655355"/>
    <lineage>
        <taxon>Bacteria</taxon>
        <taxon>Pseudomonadati</taxon>
        <taxon>Bacteroidota</taxon>
        <taxon>Bacteroidia</taxon>
        <taxon>Marinilabiliales</taxon>
        <taxon>Prolixibacteraceae</taxon>
        <taxon>Sunxiuqinia</taxon>
    </lineage>
</organism>
<gene>
    <name evidence="2" type="ORF">DET52_10129</name>
</gene>
<evidence type="ECO:0008006" key="4">
    <source>
        <dbReference type="Google" id="ProtNLM"/>
    </source>
</evidence>
<evidence type="ECO:0000313" key="3">
    <source>
        <dbReference type="Proteomes" id="UP000294848"/>
    </source>
</evidence>
<name>A0A4R6HAH4_9BACT</name>
<feature type="compositionally biased region" description="Polar residues" evidence="1">
    <location>
        <begin position="295"/>
        <end position="305"/>
    </location>
</feature>